<evidence type="ECO:0000256" key="4">
    <source>
        <dbReference type="ARBA" id="ARBA00022475"/>
    </source>
</evidence>
<feature type="transmembrane region" description="Helical" evidence="8">
    <location>
        <begin position="94"/>
        <end position="117"/>
    </location>
</feature>
<feature type="transmembrane region" description="Helical" evidence="8">
    <location>
        <begin position="225"/>
        <end position="247"/>
    </location>
</feature>
<feature type="transmembrane region" description="Helical" evidence="8">
    <location>
        <begin position="253"/>
        <end position="273"/>
    </location>
</feature>
<dbReference type="Pfam" id="PF03547">
    <property type="entry name" value="Mem_trans"/>
    <property type="match status" value="1"/>
</dbReference>
<dbReference type="PANTHER" id="PTHR36838:SF1">
    <property type="entry name" value="SLR1864 PROTEIN"/>
    <property type="match status" value="1"/>
</dbReference>
<dbReference type="InterPro" id="IPR038770">
    <property type="entry name" value="Na+/solute_symporter_sf"/>
</dbReference>
<keyword evidence="10" id="KW-1185">Reference proteome</keyword>
<evidence type="ECO:0000256" key="8">
    <source>
        <dbReference type="SAM" id="Phobius"/>
    </source>
</evidence>
<dbReference type="GO" id="GO:0055085">
    <property type="term" value="P:transmembrane transport"/>
    <property type="evidence" value="ECO:0007669"/>
    <property type="project" value="InterPro"/>
</dbReference>
<sequence length="306" mass="31805">MSGVFAAFAALVSVVLLGYAVGRLGVLRLPDELVLSRLAFYVTLPALLFSTVATADLRSIFSPVLLTSLAGLAAAQLVYVPVARLRWKRDRRETTVGAIASSYVNAGILGIAVGVYVLGDGALVVPIVLFQLLVLAPITFLLLEPPSAGRSVRQALLRPLRNPLTVASLLGLVFAASGIEIPEPIMRPFDLVGAAAVPVVLIAYGLSLSGPGLADMARQGGKDVLLAVALKSTVMPAVAYLTAAHILHLTGTMLLAATLFAALPTAQNVYVYARQFNAAPHLARGAVLLSTSLAVPLMAVITALLA</sequence>
<dbReference type="Gene3D" id="1.20.1530.20">
    <property type="match status" value="1"/>
</dbReference>
<dbReference type="RefSeq" id="WP_113982572.1">
    <property type="nucleotide sequence ID" value="NZ_QMEY01000009.1"/>
</dbReference>
<evidence type="ECO:0000256" key="1">
    <source>
        <dbReference type="ARBA" id="ARBA00004651"/>
    </source>
</evidence>
<feature type="transmembrane region" description="Helical" evidence="8">
    <location>
        <begin position="163"/>
        <end position="179"/>
    </location>
</feature>
<feature type="transmembrane region" description="Helical" evidence="8">
    <location>
        <begin position="38"/>
        <end position="55"/>
    </location>
</feature>
<name>A0A366LVM3_9ACTN</name>
<organism evidence="9 10">
    <name type="scientific">Spongiactinospora rosea</name>
    <dbReference type="NCBI Taxonomy" id="2248750"/>
    <lineage>
        <taxon>Bacteria</taxon>
        <taxon>Bacillati</taxon>
        <taxon>Actinomycetota</taxon>
        <taxon>Actinomycetes</taxon>
        <taxon>Streptosporangiales</taxon>
        <taxon>Streptosporangiaceae</taxon>
        <taxon>Spongiactinospora</taxon>
    </lineage>
</organism>
<comment type="subcellular location">
    <subcellularLocation>
        <location evidence="1">Cell membrane</location>
        <topology evidence="1">Multi-pass membrane protein</topology>
    </subcellularLocation>
</comment>
<evidence type="ECO:0000256" key="6">
    <source>
        <dbReference type="ARBA" id="ARBA00022989"/>
    </source>
</evidence>
<feature type="transmembrane region" description="Helical" evidence="8">
    <location>
        <begin position="6"/>
        <end position="26"/>
    </location>
</feature>
<gene>
    <name evidence="9" type="ORF">DP939_21595</name>
</gene>
<keyword evidence="7 8" id="KW-0472">Membrane</keyword>
<reference evidence="9 10" key="1">
    <citation type="submission" date="2018-06" db="EMBL/GenBank/DDBJ databases">
        <title>Sphaerisporangium craniellae sp. nov., isolated from a marine sponge in the South China Sea.</title>
        <authorList>
            <person name="Li L."/>
        </authorList>
    </citation>
    <scope>NUCLEOTIDE SEQUENCE [LARGE SCALE GENOMIC DNA]</scope>
    <source>
        <strain evidence="9 10">LHW63015</strain>
    </source>
</reference>
<evidence type="ECO:0000313" key="9">
    <source>
        <dbReference type="EMBL" id="RBQ17971.1"/>
    </source>
</evidence>
<evidence type="ECO:0000313" key="10">
    <source>
        <dbReference type="Proteomes" id="UP000253303"/>
    </source>
</evidence>
<feature type="transmembrane region" description="Helical" evidence="8">
    <location>
        <begin position="285"/>
        <end position="305"/>
    </location>
</feature>
<dbReference type="EMBL" id="QMEY01000009">
    <property type="protein sequence ID" value="RBQ17971.1"/>
    <property type="molecule type" value="Genomic_DNA"/>
</dbReference>
<dbReference type="AlphaFoldDB" id="A0A366LVM3"/>
<evidence type="ECO:0000256" key="3">
    <source>
        <dbReference type="ARBA" id="ARBA00022448"/>
    </source>
</evidence>
<protein>
    <submittedName>
        <fullName evidence="9">AEC family transporter</fullName>
    </submittedName>
</protein>
<feature type="transmembrane region" description="Helical" evidence="8">
    <location>
        <begin position="191"/>
        <end position="213"/>
    </location>
</feature>
<comment type="caution">
    <text evidence="9">The sequence shown here is derived from an EMBL/GenBank/DDBJ whole genome shotgun (WGS) entry which is preliminary data.</text>
</comment>
<proteinExistence type="inferred from homology"/>
<evidence type="ECO:0000256" key="7">
    <source>
        <dbReference type="ARBA" id="ARBA00023136"/>
    </source>
</evidence>
<comment type="similarity">
    <text evidence="2">Belongs to the auxin efflux carrier (TC 2.A.69) family.</text>
</comment>
<accession>A0A366LVM3</accession>
<dbReference type="GO" id="GO:0005886">
    <property type="term" value="C:plasma membrane"/>
    <property type="evidence" value="ECO:0007669"/>
    <property type="project" value="UniProtKB-SubCell"/>
</dbReference>
<feature type="transmembrane region" description="Helical" evidence="8">
    <location>
        <begin position="61"/>
        <end position="82"/>
    </location>
</feature>
<feature type="transmembrane region" description="Helical" evidence="8">
    <location>
        <begin position="123"/>
        <end position="143"/>
    </location>
</feature>
<dbReference type="Proteomes" id="UP000253303">
    <property type="component" value="Unassembled WGS sequence"/>
</dbReference>
<keyword evidence="6 8" id="KW-1133">Transmembrane helix</keyword>
<evidence type="ECO:0000256" key="5">
    <source>
        <dbReference type="ARBA" id="ARBA00022692"/>
    </source>
</evidence>
<keyword evidence="4" id="KW-1003">Cell membrane</keyword>
<keyword evidence="5 8" id="KW-0812">Transmembrane</keyword>
<dbReference type="OrthoDB" id="5405318at2"/>
<dbReference type="PANTHER" id="PTHR36838">
    <property type="entry name" value="AUXIN EFFLUX CARRIER FAMILY PROTEIN"/>
    <property type="match status" value="1"/>
</dbReference>
<evidence type="ECO:0000256" key="2">
    <source>
        <dbReference type="ARBA" id="ARBA00010145"/>
    </source>
</evidence>
<keyword evidence="3" id="KW-0813">Transport</keyword>
<dbReference type="InterPro" id="IPR004776">
    <property type="entry name" value="Mem_transp_PIN-like"/>
</dbReference>